<evidence type="ECO:0008006" key="3">
    <source>
        <dbReference type="Google" id="ProtNLM"/>
    </source>
</evidence>
<proteinExistence type="predicted"/>
<dbReference type="Gene3D" id="1.10.10.60">
    <property type="entry name" value="Homeodomain-like"/>
    <property type="match status" value="1"/>
</dbReference>
<evidence type="ECO:0000313" key="2">
    <source>
        <dbReference type="Proteomes" id="UP000054995"/>
    </source>
</evidence>
<name>A0A0V1F496_TRIPS</name>
<accession>A0A0V1F496</accession>
<protein>
    <recommendedName>
        <fullName evidence="3">HTH psq-type domain-containing protein</fullName>
    </recommendedName>
</protein>
<dbReference type="AlphaFoldDB" id="A0A0V1F496"/>
<reference evidence="1 2" key="1">
    <citation type="submission" date="2015-01" db="EMBL/GenBank/DDBJ databases">
        <title>Evolution of Trichinella species and genotypes.</title>
        <authorList>
            <person name="Korhonen P.K."/>
            <person name="Edoardo P."/>
            <person name="Giuseppe L.R."/>
            <person name="Gasser R.B."/>
        </authorList>
    </citation>
    <scope>NUCLEOTIDE SEQUENCE [LARGE SCALE GENOMIC DNA]</scope>
    <source>
        <strain evidence="1">ISS470</strain>
    </source>
</reference>
<dbReference type="OrthoDB" id="6624457at2759"/>
<evidence type="ECO:0000313" key="1">
    <source>
        <dbReference type="EMBL" id="KRY80871.1"/>
    </source>
</evidence>
<dbReference type="Proteomes" id="UP000054995">
    <property type="component" value="Unassembled WGS sequence"/>
</dbReference>
<comment type="caution">
    <text evidence="1">The sequence shown here is derived from an EMBL/GenBank/DDBJ whole genome shotgun (WGS) entry which is preliminary data.</text>
</comment>
<keyword evidence="2" id="KW-1185">Reference proteome</keyword>
<gene>
    <name evidence="1" type="ORF">T4D_11931</name>
</gene>
<sequence length="279" mass="31149">MILPYTTKPLHVANKVVLNMIKRGSGAGCSEFNWLFVSENENGAKLQLLRNFRSFKRLDENPNMKRIGIARMMKIPSSTLNTILAKRTTLESACNDGNSSTQKQIRSGNFSKLEETLPIPTRTAAALEAMDTVRRYVCPQMNILTGFSCILLDIFRSSSLITTVTFDLKASIFSVTIIEFKDLANCFTRSDASIGTSWFVSLPTLIYFARRYEVGASQHQNILIPHLPALHDGTVVIQARPALHVNCLLSAAAICISLYQVTQAIKMAQKEVFVWEPKE</sequence>
<organism evidence="1 2">
    <name type="scientific">Trichinella pseudospiralis</name>
    <name type="common">Parasitic roundworm</name>
    <dbReference type="NCBI Taxonomy" id="6337"/>
    <lineage>
        <taxon>Eukaryota</taxon>
        <taxon>Metazoa</taxon>
        <taxon>Ecdysozoa</taxon>
        <taxon>Nematoda</taxon>
        <taxon>Enoplea</taxon>
        <taxon>Dorylaimia</taxon>
        <taxon>Trichinellida</taxon>
        <taxon>Trichinellidae</taxon>
        <taxon>Trichinella</taxon>
    </lineage>
</organism>
<dbReference type="EMBL" id="JYDT01000302">
    <property type="protein sequence ID" value="KRY80871.1"/>
    <property type="molecule type" value="Genomic_DNA"/>
</dbReference>